<dbReference type="PANTHER" id="PTHR11963">
    <property type="entry name" value="LEUCINE AMINOPEPTIDASE-RELATED"/>
    <property type="match status" value="1"/>
</dbReference>
<evidence type="ECO:0000256" key="4">
    <source>
        <dbReference type="ARBA" id="ARBA00022801"/>
    </source>
</evidence>
<dbReference type="EMBL" id="FLUO01000002">
    <property type="protein sequence ID" value="SBW11529.1"/>
    <property type="molecule type" value="Genomic_DNA"/>
</dbReference>
<comment type="similarity">
    <text evidence="1">Belongs to the peptidase M17 family.</text>
</comment>
<evidence type="ECO:0000256" key="1">
    <source>
        <dbReference type="ARBA" id="ARBA00009528"/>
    </source>
</evidence>
<dbReference type="GO" id="GO:0070006">
    <property type="term" value="F:metalloaminopeptidase activity"/>
    <property type="evidence" value="ECO:0007669"/>
    <property type="project" value="InterPro"/>
</dbReference>
<gene>
    <name evidence="7" type="primary">pepA</name>
    <name evidence="7" type="ORF">KL86APRO_20221</name>
</gene>
<keyword evidence="2 7" id="KW-0031">Aminopeptidase</keyword>
<accession>A0A212KIS1</accession>
<dbReference type="SUPFAM" id="SSF53187">
    <property type="entry name" value="Zn-dependent exopeptidases"/>
    <property type="match status" value="1"/>
</dbReference>
<proteinExistence type="inferred from homology"/>
<dbReference type="GO" id="GO:0030145">
    <property type="term" value="F:manganese ion binding"/>
    <property type="evidence" value="ECO:0007669"/>
    <property type="project" value="InterPro"/>
</dbReference>
<dbReference type="PANTHER" id="PTHR11963:SF20">
    <property type="entry name" value="PEPTIDASE B"/>
    <property type="match status" value="1"/>
</dbReference>
<evidence type="ECO:0000256" key="2">
    <source>
        <dbReference type="ARBA" id="ARBA00022438"/>
    </source>
</evidence>
<dbReference type="InterPro" id="IPR000819">
    <property type="entry name" value="Peptidase_M17_C"/>
</dbReference>
<dbReference type="EC" id="3.4.11.1" evidence="7"/>
<dbReference type="Pfam" id="PF00883">
    <property type="entry name" value="Peptidase_M17"/>
    <property type="match status" value="1"/>
</dbReference>
<dbReference type="Gene3D" id="3.40.630.10">
    <property type="entry name" value="Zn peptidases"/>
    <property type="match status" value="1"/>
</dbReference>
<keyword evidence="4 7" id="KW-0378">Hydrolase</keyword>
<dbReference type="GO" id="GO:0006508">
    <property type="term" value="P:proteolysis"/>
    <property type="evidence" value="ECO:0007669"/>
    <property type="project" value="UniProtKB-KW"/>
</dbReference>
<evidence type="ECO:0000313" key="7">
    <source>
        <dbReference type="EMBL" id="SBW11529.1"/>
    </source>
</evidence>
<evidence type="ECO:0000259" key="6">
    <source>
        <dbReference type="Pfam" id="PF00883"/>
    </source>
</evidence>
<keyword evidence="5" id="KW-0464">Manganese</keyword>
<sequence>MISVRFVGAAPAQADARIRPRPASAAEVSDLGCVLYADATGGFTGFAGVEAEPTLTPEAAETLGRRIGAAAARPGVGSVSVEIPLGAEAAAALAEGLILRAEPLPALRSKPSDDDARPDALVILARDPDRAAALWTRRAPVVEATLWARGLVHLPANRLGPAELEAEAQSLAAQGVSVTSLAGGALDAAGLGLIAAVGRGAARPPRLVILEWPGADPAAPPLALIGKGIVFDTGGISIKPAAGMEEMKGDMGGAAAVLGALKVAAAWNSPLRVVGLLAIAENAVGGAATRPGDVVAACDGTTVEIVDTDAEGRLVLADALAYAARAFSPFLSVDLATLTGAVVRSLGRWRAGLFSTGDAAAARLTRAADAAREPVWRLPLMRAGDDALDSPVADLKNCAWGTAPDAIHAASFLSRFAGAGAWAHLDIAGTAEAPATTDRDRRGPRGWGVRLLAELIADLETEPWTSSRP</sequence>
<organism evidence="7">
    <name type="scientific">uncultured Alphaproteobacteria bacterium</name>
    <dbReference type="NCBI Taxonomy" id="91750"/>
    <lineage>
        <taxon>Bacteria</taxon>
        <taxon>Pseudomonadati</taxon>
        <taxon>Pseudomonadota</taxon>
        <taxon>Alphaproteobacteria</taxon>
        <taxon>environmental samples</taxon>
    </lineage>
</organism>
<dbReference type="EC" id="3.4.11.10" evidence="7"/>
<dbReference type="AlphaFoldDB" id="A0A212KIS1"/>
<evidence type="ECO:0000256" key="3">
    <source>
        <dbReference type="ARBA" id="ARBA00022670"/>
    </source>
</evidence>
<evidence type="ECO:0000256" key="5">
    <source>
        <dbReference type="ARBA" id="ARBA00023211"/>
    </source>
</evidence>
<protein>
    <submittedName>
        <fullName evidence="7">Putative cytosol aminopeptidase</fullName>
        <ecNumber evidence="7">3.4.11.1</ecNumber>
        <ecNumber evidence="7">3.4.11.10</ecNumber>
    </submittedName>
</protein>
<reference evidence="7" key="1">
    <citation type="submission" date="2016-04" db="EMBL/GenBank/DDBJ databases">
        <authorList>
            <person name="Evans L.H."/>
            <person name="Alamgir A."/>
            <person name="Owens N."/>
            <person name="Weber N.D."/>
            <person name="Virtaneva K."/>
            <person name="Barbian K."/>
            <person name="Babar A."/>
            <person name="Rosenke K."/>
        </authorList>
    </citation>
    <scope>NUCLEOTIDE SEQUENCE</scope>
    <source>
        <strain evidence="7">86</strain>
    </source>
</reference>
<dbReference type="CDD" id="cd00433">
    <property type="entry name" value="Peptidase_M17"/>
    <property type="match status" value="1"/>
</dbReference>
<keyword evidence="3" id="KW-0645">Protease</keyword>
<dbReference type="InterPro" id="IPR011356">
    <property type="entry name" value="Leucine_aapep/pepB"/>
</dbReference>
<name>A0A212KIS1_9PROT</name>
<feature type="domain" description="Cytosol aminopeptidase" evidence="6">
    <location>
        <begin position="147"/>
        <end position="452"/>
    </location>
</feature>
<dbReference type="PRINTS" id="PR00481">
    <property type="entry name" value="LAMNOPPTDASE"/>
</dbReference>
<dbReference type="GO" id="GO:0005737">
    <property type="term" value="C:cytoplasm"/>
    <property type="evidence" value="ECO:0007669"/>
    <property type="project" value="InterPro"/>
</dbReference>